<dbReference type="InParanoid" id="A0A1B7MJ38"/>
<name>A0A1B7MJ38_9AGAM</name>
<dbReference type="GO" id="GO:0020037">
    <property type="term" value="F:heme binding"/>
    <property type="evidence" value="ECO:0007669"/>
    <property type="project" value="InterPro"/>
</dbReference>
<evidence type="ECO:0000256" key="6">
    <source>
        <dbReference type="ARBA" id="ARBA00023004"/>
    </source>
</evidence>
<dbReference type="STRING" id="1314800.A0A1B7MJ38"/>
<dbReference type="AlphaFoldDB" id="A0A1B7MJ38"/>
<evidence type="ECO:0000256" key="5">
    <source>
        <dbReference type="ARBA" id="ARBA00023002"/>
    </source>
</evidence>
<proteinExistence type="inferred from homology"/>
<keyword evidence="5" id="KW-0560">Oxidoreductase</keyword>
<dbReference type="OrthoDB" id="2789670at2759"/>
<dbReference type="SUPFAM" id="SSF48264">
    <property type="entry name" value="Cytochrome P450"/>
    <property type="match status" value="1"/>
</dbReference>
<evidence type="ECO:0000256" key="8">
    <source>
        <dbReference type="SAM" id="Phobius"/>
    </source>
</evidence>
<feature type="transmembrane region" description="Helical" evidence="8">
    <location>
        <begin position="15"/>
        <end position="35"/>
    </location>
</feature>
<dbReference type="PANTHER" id="PTHR46300">
    <property type="entry name" value="P450, PUTATIVE (EUROFUNG)-RELATED-RELATED"/>
    <property type="match status" value="1"/>
</dbReference>
<dbReference type="Proteomes" id="UP000092154">
    <property type="component" value="Unassembled WGS sequence"/>
</dbReference>
<dbReference type="GO" id="GO:0005506">
    <property type="term" value="F:iron ion binding"/>
    <property type="evidence" value="ECO:0007669"/>
    <property type="project" value="InterPro"/>
</dbReference>
<dbReference type="GO" id="GO:0004497">
    <property type="term" value="F:monooxygenase activity"/>
    <property type="evidence" value="ECO:0007669"/>
    <property type="project" value="UniProtKB-KW"/>
</dbReference>
<dbReference type="InterPro" id="IPR050364">
    <property type="entry name" value="Cytochrome_P450_fung"/>
</dbReference>
<dbReference type="Gene3D" id="1.10.630.10">
    <property type="entry name" value="Cytochrome P450"/>
    <property type="match status" value="1"/>
</dbReference>
<dbReference type="PANTHER" id="PTHR46300:SF1">
    <property type="entry name" value="P450, PUTATIVE (EUROFUNG)-RELATED"/>
    <property type="match status" value="1"/>
</dbReference>
<evidence type="ECO:0000313" key="9">
    <source>
        <dbReference type="EMBL" id="OAX32606.1"/>
    </source>
</evidence>
<keyword evidence="8" id="KW-1133">Transmembrane helix</keyword>
<gene>
    <name evidence="9" type="ORF">K503DRAFT_860231</name>
</gene>
<sequence length="272" mass="30020">MLQLPDLYISDNPQLVLGAAACLGVVAGVITQAYLPRSERTEKIVIIGRYKAMVDIMEKQGGILADRPRVIAAGELLAGGLSIGFAHAGERFRRRMRSLTYQPLQMSHAKRTVLDDSHNFLNHAGTYAATTIMKFAYGKDTPTSATDPDVRGSPLKHLLWYGRELKRGFESIEPAKQQISNTDIDPSFAKHVLENGHSYGITEIEAAFLAGAFFQLDPPWYQSSVEICAILMAAACFPEEQAKVQAELDAVIGLLEFRGCTNDERRNYVGRC</sequence>
<evidence type="ECO:0000256" key="2">
    <source>
        <dbReference type="ARBA" id="ARBA00010617"/>
    </source>
</evidence>
<keyword evidence="8" id="KW-0472">Membrane</keyword>
<dbReference type="EMBL" id="KV448962">
    <property type="protein sequence ID" value="OAX32606.1"/>
    <property type="molecule type" value="Genomic_DNA"/>
</dbReference>
<reference evidence="9 10" key="1">
    <citation type="submission" date="2016-06" db="EMBL/GenBank/DDBJ databases">
        <title>Comparative genomics of the ectomycorrhizal sister species Rhizopogon vinicolor and Rhizopogon vesiculosus (Basidiomycota: Boletales) reveals a divergence of the mating type B locus.</title>
        <authorList>
            <consortium name="DOE Joint Genome Institute"/>
            <person name="Mujic A.B."/>
            <person name="Kuo A."/>
            <person name="Tritt A."/>
            <person name="Lipzen A."/>
            <person name="Chen C."/>
            <person name="Johnson J."/>
            <person name="Sharma A."/>
            <person name="Barry K."/>
            <person name="Grigoriev I.V."/>
            <person name="Spatafora J.W."/>
        </authorList>
    </citation>
    <scope>NUCLEOTIDE SEQUENCE [LARGE SCALE GENOMIC DNA]</scope>
    <source>
        <strain evidence="9 10">AM-OR11-026</strain>
    </source>
</reference>
<dbReference type="InterPro" id="IPR036396">
    <property type="entry name" value="Cyt_P450_sf"/>
</dbReference>
<evidence type="ECO:0000313" key="10">
    <source>
        <dbReference type="Proteomes" id="UP000092154"/>
    </source>
</evidence>
<dbReference type="GO" id="GO:0016705">
    <property type="term" value="F:oxidoreductase activity, acting on paired donors, with incorporation or reduction of molecular oxygen"/>
    <property type="evidence" value="ECO:0007669"/>
    <property type="project" value="InterPro"/>
</dbReference>
<comment type="similarity">
    <text evidence="2">Belongs to the cytochrome P450 family.</text>
</comment>
<evidence type="ECO:0008006" key="11">
    <source>
        <dbReference type="Google" id="ProtNLM"/>
    </source>
</evidence>
<protein>
    <recommendedName>
        <fullName evidence="11">Cytochrome P450</fullName>
    </recommendedName>
</protein>
<evidence type="ECO:0000256" key="3">
    <source>
        <dbReference type="ARBA" id="ARBA00022617"/>
    </source>
</evidence>
<keyword evidence="7" id="KW-0503">Monooxygenase</keyword>
<accession>A0A1B7MJ38</accession>
<keyword evidence="10" id="KW-1185">Reference proteome</keyword>
<keyword evidence="4" id="KW-0479">Metal-binding</keyword>
<keyword evidence="8" id="KW-0812">Transmembrane</keyword>
<evidence type="ECO:0000256" key="1">
    <source>
        <dbReference type="ARBA" id="ARBA00001971"/>
    </source>
</evidence>
<keyword evidence="3" id="KW-0349">Heme</keyword>
<comment type="cofactor">
    <cofactor evidence="1">
        <name>heme</name>
        <dbReference type="ChEBI" id="CHEBI:30413"/>
    </cofactor>
</comment>
<evidence type="ECO:0000256" key="4">
    <source>
        <dbReference type="ARBA" id="ARBA00022723"/>
    </source>
</evidence>
<organism evidence="9 10">
    <name type="scientific">Rhizopogon vinicolor AM-OR11-026</name>
    <dbReference type="NCBI Taxonomy" id="1314800"/>
    <lineage>
        <taxon>Eukaryota</taxon>
        <taxon>Fungi</taxon>
        <taxon>Dikarya</taxon>
        <taxon>Basidiomycota</taxon>
        <taxon>Agaricomycotina</taxon>
        <taxon>Agaricomycetes</taxon>
        <taxon>Agaricomycetidae</taxon>
        <taxon>Boletales</taxon>
        <taxon>Suillineae</taxon>
        <taxon>Rhizopogonaceae</taxon>
        <taxon>Rhizopogon</taxon>
    </lineage>
</organism>
<evidence type="ECO:0000256" key="7">
    <source>
        <dbReference type="ARBA" id="ARBA00023033"/>
    </source>
</evidence>
<keyword evidence="6" id="KW-0408">Iron</keyword>